<protein>
    <submittedName>
        <fullName evidence="1">Uncharacterized protein</fullName>
    </submittedName>
</protein>
<dbReference type="AlphaFoldDB" id="A0A1U7NXW1"/>
<gene>
    <name evidence="1" type="ORF">BOO71_0008131</name>
</gene>
<proteinExistence type="predicted"/>
<accession>A0A1U7NXW1</accession>
<dbReference type="Proteomes" id="UP000186607">
    <property type="component" value="Unassembled WGS sequence"/>
</dbReference>
<dbReference type="EMBL" id="MSTI01000091">
    <property type="protein sequence ID" value="OLV17763.1"/>
    <property type="molecule type" value="Genomic_DNA"/>
</dbReference>
<evidence type="ECO:0000313" key="1">
    <source>
        <dbReference type="EMBL" id="OLV17763.1"/>
    </source>
</evidence>
<organism evidence="1 2">
    <name type="scientific">Deinococcus marmoris</name>
    <dbReference type="NCBI Taxonomy" id="249408"/>
    <lineage>
        <taxon>Bacteria</taxon>
        <taxon>Thermotogati</taxon>
        <taxon>Deinococcota</taxon>
        <taxon>Deinococci</taxon>
        <taxon>Deinococcales</taxon>
        <taxon>Deinococcaceae</taxon>
        <taxon>Deinococcus</taxon>
    </lineage>
</organism>
<name>A0A1U7NXW1_9DEIO</name>
<reference evidence="1 2" key="1">
    <citation type="submission" date="2017-01" db="EMBL/GenBank/DDBJ databases">
        <title>Genome Analysis of Deinococcus marmoris KOPRI26562.</title>
        <authorList>
            <person name="Kim J.H."/>
            <person name="Oh H.-M."/>
        </authorList>
    </citation>
    <scope>NUCLEOTIDE SEQUENCE [LARGE SCALE GENOMIC DNA]</scope>
    <source>
        <strain evidence="1 2">KOPRI26562</strain>
    </source>
</reference>
<keyword evidence="2" id="KW-1185">Reference proteome</keyword>
<sequence length="43" mass="4660">MVGQDGTSKTPEKVKGRRGLAGLRYGKYLSTSPHNIARPCCIL</sequence>
<evidence type="ECO:0000313" key="2">
    <source>
        <dbReference type="Proteomes" id="UP000186607"/>
    </source>
</evidence>
<comment type="caution">
    <text evidence="1">The sequence shown here is derived from an EMBL/GenBank/DDBJ whole genome shotgun (WGS) entry which is preliminary data.</text>
</comment>